<evidence type="ECO:0000259" key="5">
    <source>
        <dbReference type="Pfam" id="PF22780"/>
    </source>
</evidence>
<evidence type="ECO:0000256" key="2">
    <source>
        <dbReference type="ARBA" id="ARBA00022630"/>
    </source>
</evidence>
<dbReference type="Gene3D" id="2.40.30.10">
    <property type="entry name" value="Translation factors"/>
    <property type="match status" value="1"/>
</dbReference>
<evidence type="ECO:0000256" key="1">
    <source>
        <dbReference type="ARBA" id="ARBA00001974"/>
    </source>
</evidence>
<dbReference type="AlphaFoldDB" id="A0A932CRA4"/>
<organism evidence="6 7">
    <name type="scientific">Tectimicrobiota bacterium</name>
    <dbReference type="NCBI Taxonomy" id="2528274"/>
    <lineage>
        <taxon>Bacteria</taxon>
        <taxon>Pseudomonadati</taxon>
        <taxon>Nitrospinota/Tectimicrobiota group</taxon>
        <taxon>Candidatus Tectimicrobiota</taxon>
    </lineage>
</organism>
<reference evidence="6" key="1">
    <citation type="submission" date="2020-07" db="EMBL/GenBank/DDBJ databases">
        <title>Huge and variable diversity of episymbiotic CPR bacteria and DPANN archaea in groundwater ecosystems.</title>
        <authorList>
            <person name="He C.Y."/>
            <person name="Keren R."/>
            <person name="Whittaker M."/>
            <person name="Farag I.F."/>
            <person name="Doudna J."/>
            <person name="Cate J.H.D."/>
            <person name="Banfield J.F."/>
        </authorList>
    </citation>
    <scope>NUCLEOTIDE SEQUENCE</scope>
    <source>
        <strain evidence="6">NC_groundwater_672_Ag_B-0.1um_62_36</strain>
    </source>
</reference>
<feature type="domain" description="RsdA/BaiN/AoA(So)-like insert" evidence="5">
    <location>
        <begin position="195"/>
        <end position="353"/>
    </location>
</feature>
<dbReference type="InterPro" id="IPR055178">
    <property type="entry name" value="RsdA/BaiN/AoA(So)-like_dom"/>
</dbReference>
<proteinExistence type="predicted"/>
<accession>A0A932CRA4</accession>
<dbReference type="Pfam" id="PF03486">
    <property type="entry name" value="HI0933_like"/>
    <property type="match status" value="1"/>
</dbReference>
<evidence type="ECO:0000313" key="7">
    <source>
        <dbReference type="Proteomes" id="UP000769766"/>
    </source>
</evidence>
<dbReference type="EMBL" id="JACPRF010000418">
    <property type="protein sequence ID" value="MBI2877937.1"/>
    <property type="molecule type" value="Genomic_DNA"/>
</dbReference>
<evidence type="ECO:0000313" key="6">
    <source>
        <dbReference type="EMBL" id="MBI2877937.1"/>
    </source>
</evidence>
<gene>
    <name evidence="6" type="ORF">HYY20_13760</name>
</gene>
<feature type="domain" description="RsdA/BaiN/AoA(So)-like Rossmann fold-like" evidence="4">
    <location>
        <begin position="7"/>
        <end position="406"/>
    </location>
</feature>
<keyword evidence="2" id="KW-0285">Flavoprotein</keyword>
<dbReference type="InterPro" id="IPR004792">
    <property type="entry name" value="BaiN-like"/>
</dbReference>
<dbReference type="SUPFAM" id="SSF160996">
    <property type="entry name" value="HI0933 insert domain-like"/>
    <property type="match status" value="1"/>
</dbReference>
<evidence type="ECO:0000259" key="4">
    <source>
        <dbReference type="Pfam" id="PF03486"/>
    </source>
</evidence>
<dbReference type="NCBIfam" id="TIGR00275">
    <property type="entry name" value="aminoacetone oxidase family FAD-binding enzyme"/>
    <property type="match status" value="1"/>
</dbReference>
<sequence length="414" mass="44501">MMSKEVDIVIVGAGAAGLMAGIWAGRTHPHRSILLLDGARRLGTKILASGGGRCNVTHDRIDAGAYAGSSRPTIQKVLRRFDLPQTVAFFRELGVELKREEGGKLFPTTDSSKTVLNALLTAARQAHLTIQHPRRVETVERTGEGFLVVGTWGQVRAGRLVLSTGGKSLPESGSDGHGYAIARSLGHSITPRIFPALVPLTLPRDHFLCALSGIAVPATLDLWSGSGKRLASFTDATLCAHFGLSGPSVLDISRYYLDARFDDPQARLTVNWLPGKTTEQLDRELQRLGPATPLGYLRTCLPERLARALCEQAGVEPGAPGHRLTRPQRKALAHAVTQLPLPITGHRGYRFAEATAGGVPLAELHLKTLESRLCPGLYCCGEVCDVDGRIGGFNFQWAWASGYTVGVSVGVFPR</sequence>
<dbReference type="SUPFAM" id="SSF51905">
    <property type="entry name" value="FAD/NAD(P)-binding domain"/>
    <property type="match status" value="1"/>
</dbReference>
<dbReference type="InterPro" id="IPR057661">
    <property type="entry name" value="RsdA/BaiN/AoA(So)_Rossmann"/>
</dbReference>
<dbReference type="InterPro" id="IPR023166">
    <property type="entry name" value="BaiN-like_dom_sf"/>
</dbReference>
<evidence type="ECO:0000256" key="3">
    <source>
        <dbReference type="ARBA" id="ARBA00022827"/>
    </source>
</evidence>
<comment type="caution">
    <text evidence="6">The sequence shown here is derived from an EMBL/GenBank/DDBJ whole genome shotgun (WGS) entry which is preliminary data.</text>
</comment>
<dbReference type="InterPro" id="IPR036188">
    <property type="entry name" value="FAD/NAD-bd_sf"/>
</dbReference>
<protein>
    <submittedName>
        <fullName evidence="6">NAD(P)/FAD-dependent oxidoreductase</fullName>
    </submittedName>
</protein>
<comment type="cofactor">
    <cofactor evidence="1">
        <name>FAD</name>
        <dbReference type="ChEBI" id="CHEBI:57692"/>
    </cofactor>
</comment>
<dbReference type="Pfam" id="PF22780">
    <property type="entry name" value="HI0933_like_1st"/>
    <property type="match status" value="1"/>
</dbReference>
<keyword evidence="3" id="KW-0274">FAD</keyword>
<dbReference type="Gene3D" id="3.50.50.60">
    <property type="entry name" value="FAD/NAD(P)-binding domain"/>
    <property type="match status" value="1"/>
</dbReference>
<dbReference type="Gene3D" id="1.10.8.260">
    <property type="entry name" value="HI0933 insert domain-like"/>
    <property type="match status" value="1"/>
</dbReference>
<dbReference type="PANTHER" id="PTHR42887:SF2">
    <property type="entry name" value="OS12G0638800 PROTEIN"/>
    <property type="match status" value="1"/>
</dbReference>
<dbReference type="Proteomes" id="UP000769766">
    <property type="component" value="Unassembled WGS sequence"/>
</dbReference>
<name>A0A932CRA4_UNCTE</name>
<dbReference type="PANTHER" id="PTHR42887">
    <property type="entry name" value="OS12G0638800 PROTEIN"/>
    <property type="match status" value="1"/>
</dbReference>